<dbReference type="Proteomes" id="UP000566071">
    <property type="component" value="Unassembled WGS sequence"/>
</dbReference>
<protein>
    <recommendedName>
        <fullName evidence="3">TonB-dependent receptor</fullName>
    </recommendedName>
</protein>
<comment type="caution">
    <text evidence="1">The sequence shown here is derived from an EMBL/GenBank/DDBJ whole genome shotgun (WGS) entry which is preliminary data.</text>
</comment>
<keyword evidence="2" id="KW-1185">Reference proteome</keyword>
<proteinExistence type="predicted"/>
<dbReference type="EMBL" id="JABFCR010000021">
    <property type="protein sequence ID" value="NNU33825.1"/>
    <property type="molecule type" value="Genomic_DNA"/>
</dbReference>
<evidence type="ECO:0000313" key="2">
    <source>
        <dbReference type="Proteomes" id="UP000566071"/>
    </source>
</evidence>
<organism evidence="1 2">
    <name type="scientific">Mucilaginibacter humi</name>
    <dbReference type="NCBI Taxonomy" id="2732510"/>
    <lineage>
        <taxon>Bacteria</taxon>
        <taxon>Pseudomonadati</taxon>
        <taxon>Bacteroidota</taxon>
        <taxon>Sphingobacteriia</taxon>
        <taxon>Sphingobacteriales</taxon>
        <taxon>Sphingobacteriaceae</taxon>
        <taxon>Mucilaginibacter</taxon>
    </lineage>
</organism>
<evidence type="ECO:0000313" key="1">
    <source>
        <dbReference type="EMBL" id="NNU33825.1"/>
    </source>
</evidence>
<accession>A0ABX1W675</accession>
<name>A0ABX1W675_9SPHI</name>
<evidence type="ECO:0008006" key="3">
    <source>
        <dbReference type="Google" id="ProtNLM"/>
    </source>
</evidence>
<dbReference type="Gene3D" id="2.60.40.1930">
    <property type="match status" value="1"/>
</dbReference>
<reference evidence="1 2" key="1">
    <citation type="submission" date="2020-05" db="EMBL/GenBank/DDBJ databases">
        <authorList>
            <person name="Khan S.A."/>
            <person name="Jeon C.O."/>
            <person name="Chun B.H."/>
        </authorList>
    </citation>
    <scope>NUCLEOTIDE SEQUENCE [LARGE SCALE GENOMIC DNA]</scope>
    <source>
        <strain evidence="1 2">S1162</strain>
    </source>
</reference>
<dbReference type="RefSeq" id="WP_175269509.1">
    <property type="nucleotide sequence ID" value="NZ_JABFCR010000021.1"/>
</dbReference>
<gene>
    <name evidence="1" type="ORF">HK413_06125</name>
</gene>
<sequence>MKKPITITVKLGLLCSLLLLLAFIPKRDDDPLTHLVTILQKWTDTIPQEKVYLHTDKPYYALGDTIWFKGYVTIGSRHQLSALSGAVYVDLITEQDSVIRSLKLPVTSGMVMGNFTLNDDFQQGSYRIRAYTRWMRNAGEDFSLIKHLPSAAYLTITLSPKPVTNIKTLTANPC</sequence>